<evidence type="ECO:0000256" key="1">
    <source>
        <dbReference type="ARBA" id="ARBA00012122"/>
    </source>
</evidence>
<dbReference type="PANTHER" id="PTHR18964:SF162">
    <property type="entry name" value="N-ACETYL-D-GLUCOSAMINE KINASE"/>
    <property type="match status" value="1"/>
</dbReference>
<keyword evidence="6" id="KW-0862">Zinc</keyword>
<dbReference type="RefSeq" id="WP_036716224.1">
    <property type="nucleotide sequence ID" value="NZ_JRKS01000002.1"/>
</dbReference>
<evidence type="ECO:0000313" key="10">
    <source>
        <dbReference type="EMBL" id="KGJ09432.1"/>
    </source>
</evidence>
<dbReference type="Pfam" id="PF00480">
    <property type="entry name" value="ROK"/>
    <property type="match status" value="1"/>
</dbReference>
<keyword evidence="11" id="KW-1185">Reference proteome</keyword>
<evidence type="ECO:0000313" key="11">
    <source>
        <dbReference type="Proteomes" id="UP000029917"/>
    </source>
</evidence>
<comment type="caution">
    <text evidence="10">The sequence shown here is derived from an EMBL/GenBank/DDBJ whole genome shotgun (WGS) entry which is preliminary data.</text>
</comment>
<dbReference type="GO" id="GO:0046872">
    <property type="term" value="F:metal ion binding"/>
    <property type="evidence" value="ECO:0007669"/>
    <property type="project" value="UniProtKB-KW"/>
</dbReference>
<dbReference type="STRING" id="690417.IC63_01310"/>
<keyword evidence="5" id="KW-0418">Kinase</keyword>
<reference evidence="10 11" key="1">
    <citation type="submission" date="2014-09" db="EMBL/GenBank/DDBJ databases">
        <authorList>
            <person name="McGinnis J.M."/>
            <person name="Wolfgang W.J."/>
        </authorList>
    </citation>
    <scope>NUCLEOTIDE SEQUENCE [LARGE SCALE GENOMIC DNA]</scope>
    <source>
        <strain evidence="10 11">HAMBI 3106</strain>
    </source>
</reference>
<dbReference type="EMBL" id="JRKS01000002">
    <property type="protein sequence ID" value="KGJ09432.1"/>
    <property type="molecule type" value="Genomic_DNA"/>
</dbReference>
<accession>A0A099FH82</accession>
<dbReference type="GO" id="GO:0045127">
    <property type="term" value="F:N-acetylglucosamine kinase activity"/>
    <property type="evidence" value="ECO:0007669"/>
    <property type="project" value="UniProtKB-EC"/>
</dbReference>
<name>A0A099FH82_9RHOB</name>
<evidence type="ECO:0000256" key="5">
    <source>
        <dbReference type="ARBA" id="ARBA00022777"/>
    </source>
</evidence>
<dbReference type="AlphaFoldDB" id="A0A099FH82"/>
<reference evidence="10 11" key="2">
    <citation type="submission" date="2014-10" db="EMBL/GenBank/DDBJ databases">
        <title>Paracoccus sanguinis sp. nov., isolated from clinical specimens of New York State patients.</title>
        <authorList>
            <person name="Mingle L.A."/>
            <person name="Cole J.A."/>
            <person name="Lapierre P."/>
            <person name="Musser K.A."/>
        </authorList>
    </citation>
    <scope>NUCLEOTIDE SEQUENCE [LARGE SCALE GENOMIC DNA]</scope>
    <source>
        <strain evidence="10 11">HAMBI 3106</strain>
    </source>
</reference>
<evidence type="ECO:0000256" key="6">
    <source>
        <dbReference type="ARBA" id="ARBA00022833"/>
    </source>
</evidence>
<keyword evidence="3" id="KW-0479">Metal-binding</keyword>
<gene>
    <name evidence="10" type="ORF">IC63_01310</name>
</gene>
<evidence type="ECO:0000256" key="8">
    <source>
        <dbReference type="ARBA" id="ARBA00023277"/>
    </source>
</evidence>
<evidence type="ECO:0000256" key="2">
    <source>
        <dbReference type="ARBA" id="ARBA00022679"/>
    </source>
</evidence>
<dbReference type="Proteomes" id="UP000029917">
    <property type="component" value="Unassembled WGS sequence"/>
</dbReference>
<comment type="catalytic activity">
    <reaction evidence="9">
        <text>N-acetyl-D-glucosamine + ATP = N-acetyl-D-glucosamine 6-phosphate + ADP + H(+)</text>
        <dbReference type="Rhea" id="RHEA:17417"/>
        <dbReference type="ChEBI" id="CHEBI:15378"/>
        <dbReference type="ChEBI" id="CHEBI:30616"/>
        <dbReference type="ChEBI" id="CHEBI:57513"/>
        <dbReference type="ChEBI" id="CHEBI:456216"/>
        <dbReference type="ChEBI" id="CHEBI:506227"/>
        <dbReference type="EC" id="2.7.1.59"/>
    </reaction>
</comment>
<organism evidence="10 11">
    <name type="scientific">Paracoccus sphaerophysae</name>
    <dbReference type="NCBI Taxonomy" id="690417"/>
    <lineage>
        <taxon>Bacteria</taxon>
        <taxon>Pseudomonadati</taxon>
        <taxon>Pseudomonadota</taxon>
        <taxon>Alphaproteobacteria</taxon>
        <taxon>Rhodobacterales</taxon>
        <taxon>Paracoccaceae</taxon>
        <taxon>Paracoccus</taxon>
    </lineage>
</organism>
<dbReference type="InterPro" id="IPR043129">
    <property type="entry name" value="ATPase_NBD"/>
</dbReference>
<dbReference type="PANTHER" id="PTHR18964">
    <property type="entry name" value="ROK (REPRESSOR, ORF, KINASE) FAMILY"/>
    <property type="match status" value="1"/>
</dbReference>
<dbReference type="OrthoDB" id="9810372at2"/>
<evidence type="ECO:0000256" key="7">
    <source>
        <dbReference type="ARBA" id="ARBA00022840"/>
    </source>
</evidence>
<sequence length="310" mass="31467">MICGGLDIGGTKIEATLFDPDLAPLDRRRLPTPRDSADAFFAAVADQVGWLRGRAGGDLPVGIATTGMVEPDTGLAQTANLPISGEHMADRLTASVGRPLPVMNDSMALAFSEANGGAAEGATAAVGLILGTGVAAGYCVDGAPAPRFGGIAVEIGHSGMPARALARHGLGLWPCGCGREGCIEAYVAGPGLPRIADHLGLGRIDAPGLCARAAEGEPGAERAMAIWADLAAEALEVLQLTIDPQVVVLGGGLSQMPGIVDRLTAALQPRLMAGTPMPTLQLAHFGDASGVRGAALLARRIQTGDLPWTP</sequence>
<dbReference type="SUPFAM" id="SSF53067">
    <property type="entry name" value="Actin-like ATPase domain"/>
    <property type="match status" value="1"/>
</dbReference>
<proteinExistence type="predicted"/>
<dbReference type="GO" id="GO:0005524">
    <property type="term" value="F:ATP binding"/>
    <property type="evidence" value="ECO:0007669"/>
    <property type="project" value="UniProtKB-KW"/>
</dbReference>
<keyword evidence="8" id="KW-0119">Carbohydrate metabolism</keyword>
<dbReference type="EC" id="2.7.1.59" evidence="1"/>
<protein>
    <recommendedName>
        <fullName evidence="1">N-acetylglucosamine kinase</fullName>
        <ecNumber evidence="1">2.7.1.59</ecNumber>
    </recommendedName>
</protein>
<dbReference type="Gene3D" id="3.30.420.40">
    <property type="match status" value="2"/>
</dbReference>
<dbReference type="InterPro" id="IPR000600">
    <property type="entry name" value="ROK"/>
</dbReference>
<evidence type="ECO:0000256" key="9">
    <source>
        <dbReference type="ARBA" id="ARBA00049065"/>
    </source>
</evidence>
<keyword evidence="2" id="KW-0808">Transferase</keyword>
<evidence type="ECO:0000256" key="4">
    <source>
        <dbReference type="ARBA" id="ARBA00022741"/>
    </source>
</evidence>
<keyword evidence="7" id="KW-0067">ATP-binding</keyword>
<evidence type="ECO:0000256" key="3">
    <source>
        <dbReference type="ARBA" id="ARBA00022723"/>
    </source>
</evidence>
<keyword evidence="4" id="KW-0547">Nucleotide-binding</keyword>